<reference evidence="15" key="1">
    <citation type="submission" date="2025-08" db="UniProtKB">
        <authorList>
            <consortium name="RefSeq"/>
        </authorList>
    </citation>
    <scope>IDENTIFICATION</scope>
    <source>
        <tissue evidence="15">Seedling</tissue>
    </source>
</reference>
<keyword evidence="7" id="KW-0418">Kinase</keyword>
<dbReference type="Gene3D" id="1.10.510.10">
    <property type="entry name" value="Transferase(Phosphotransferase) domain 1"/>
    <property type="match status" value="1"/>
</dbReference>
<feature type="domain" description="Protein kinase" evidence="13">
    <location>
        <begin position="486"/>
        <end position="758"/>
    </location>
</feature>
<evidence type="ECO:0000256" key="11">
    <source>
        <dbReference type="PROSITE-ProRule" id="PRU10141"/>
    </source>
</evidence>
<dbReference type="InterPro" id="IPR008271">
    <property type="entry name" value="Ser/Thr_kinase_AS"/>
</dbReference>
<evidence type="ECO:0000313" key="15">
    <source>
        <dbReference type="RefSeq" id="XP_048335459.1"/>
    </source>
</evidence>
<dbReference type="Proteomes" id="UP001652623">
    <property type="component" value="Chromosome 7"/>
</dbReference>
<evidence type="ECO:0000256" key="6">
    <source>
        <dbReference type="ARBA" id="ARBA00022741"/>
    </source>
</evidence>
<dbReference type="SUPFAM" id="SSF56112">
    <property type="entry name" value="Protein kinase-like (PK-like)"/>
    <property type="match status" value="1"/>
</dbReference>
<keyword evidence="9 12" id="KW-1133">Transmembrane helix</keyword>
<evidence type="ECO:0000256" key="10">
    <source>
        <dbReference type="ARBA" id="ARBA00023136"/>
    </source>
</evidence>
<dbReference type="RefSeq" id="XP_048335459.1">
    <property type="nucleotide sequence ID" value="XM_048479502.2"/>
</dbReference>
<keyword evidence="4 12" id="KW-0812">Transmembrane</keyword>
<evidence type="ECO:0000256" key="9">
    <source>
        <dbReference type="ARBA" id="ARBA00022989"/>
    </source>
</evidence>
<evidence type="ECO:0000256" key="3">
    <source>
        <dbReference type="ARBA" id="ARBA00022679"/>
    </source>
</evidence>
<name>A0ABM3IU31_ZIZJJ</name>
<keyword evidence="8 11" id="KW-0067">ATP-binding</keyword>
<dbReference type="InterPro" id="IPR000719">
    <property type="entry name" value="Prot_kinase_dom"/>
</dbReference>
<comment type="subcellular location">
    <subcellularLocation>
        <location evidence="1">Membrane</location>
        <topology evidence="1">Single-pass membrane protein</topology>
    </subcellularLocation>
</comment>
<dbReference type="Pfam" id="PF07714">
    <property type="entry name" value="PK_Tyr_Ser-Thr"/>
    <property type="match status" value="1"/>
</dbReference>
<feature type="transmembrane region" description="Helical" evidence="12">
    <location>
        <begin position="405"/>
        <end position="428"/>
    </location>
</feature>
<keyword evidence="14" id="KW-1185">Reference proteome</keyword>
<dbReference type="InterPro" id="IPR024788">
    <property type="entry name" value="Malectin-like_Carb-bd_dom"/>
</dbReference>
<evidence type="ECO:0000313" key="14">
    <source>
        <dbReference type="Proteomes" id="UP001652623"/>
    </source>
</evidence>
<organism evidence="14 15">
    <name type="scientific">Ziziphus jujuba</name>
    <name type="common">Chinese jujube</name>
    <name type="synonym">Ziziphus sativa</name>
    <dbReference type="NCBI Taxonomy" id="326968"/>
    <lineage>
        <taxon>Eukaryota</taxon>
        <taxon>Viridiplantae</taxon>
        <taxon>Streptophyta</taxon>
        <taxon>Embryophyta</taxon>
        <taxon>Tracheophyta</taxon>
        <taxon>Spermatophyta</taxon>
        <taxon>Magnoliopsida</taxon>
        <taxon>eudicotyledons</taxon>
        <taxon>Gunneridae</taxon>
        <taxon>Pentapetalae</taxon>
        <taxon>rosids</taxon>
        <taxon>fabids</taxon>
        <taxon>Rosales</taxon>
        <taxon>Rhamnaceae</taxon>
        <taxon>Paliureae</taxon>
        <taxon>Ziziphus</taxon>
    </lineage>
</organism>
<dbReference type="GeneID" id="107424890"/>
<protein>
    <submittedName>
        <fullName evidence="15">Receptor-like protein kinase THESEUS 1</fullName>
    </submittedName>
</protein>
<feature type="transmembrane region" description="Helical" evidence="12">
    <location>
        <begin position="12"/>
        <end position="33"/>
    </location>
</feature>
<dbReference type="PROSITE" id="PS50011">
    <property type="entry name" value="PROTEIN_KINASE_DOM"/>
    <property type="match status" value="1"/>
</dbReference>
<keyword evidence="3" id="KW-0808">Transferase</keyword>
<keyword evidence="10 12" id="KW-0472">Membrane</keyword>
<feature type="binding site" evidence="11">
    <location>
        <position position="514"/>
    </location>
    <ligand>
        <name>ATP</name>
        <dbReference type="ChEBI" id="CHEBI:30616"/>
    </ligand>
</feature>
<evidence type="ECO:0000256" key="12">
    <source>
        <dbReference type="SAM" id="Phobius"/>
    </source>
</evidence>
<dbReference type="PANTHER" id="PTHR45631">
    <property type="entry name" value="OS07G0107800 PROTEIN-RELATED"/>
    <property type="match status" value="1"/>
</dbReference>
<gene>
    <name evidence="15" type="primary">LOC107424890</name>
</gene>
<evidence type="ECO:0000256" key="4">
    <source>
        <dbReference type="ARBA" id="ARBA00022692"/>
    </source>
</evidence>
<dbReference type="InterPro" id="IPR011009">
    <property type="entry name" value="Kinase-like_dom_sf"/>
</dbReference>
<dbReference type="Pfam" id="PF12819">
    <property type="entry name" value="Malectin_like"/>
    <property type="match status" value="1"/>
</dbReference>
<keyword evidence="5" id="KW-0732">Signal</keyword>
<dbReference type="Gene3D" id="3.30.200.20">
    <property type="entry name" value="Phosphorylase Kinase, domain 1"/>
    <property type="match status" value="1"/>
</dbReference>
<accession>A0ABM3IU31</accession>
<keyword evidence="2" id="KW-0723">Serine/threonine-protein kinase</keyword>
<evidence type="ECO:0000256" key="8">
    <source>
        <dbReference type="ARBA" id="ARBA00022840"/>
    </source>
</evidence>
<sequence>MEKLQSHRIHIPLFPIFLSLLQFSSLQFISLAYKLPDKYSINCGSNADLNDTGRTFTGDMNSGYITIGKHGSATTDRNQSVDASSLYKTARIFKQQSWYEFEIDTSGPQLVRLHFLAFTSTTTDDLSTAIFDVSASEFLLLHNFTAKNNKSSPLIKEFFLSIKTTKFRIYFTPQSSSFAFINAIEVFLSPTSFCNNGTTNSPSYPLLQTIYRVNVGDRAIKPDSVWRNWDEDGRYLSNSSKATSEYVPAKLNYEGDISAFTAPDLVYQTAKVVDNRNSTSESNNSNATWFFGVDKTASYVVRVHFCDFVSGSPNTVDFLLYINDIVRETVNSIDASIKLSTPFVYDLAVNSDDSDSGVLSISIGTLIRSPVQKAYLNGLEILEIMDGIASVPVEDNSKKINVATLIGSVAGALAVVCIWVMGFFLFVLKRGKSKLVGTLDWSPLRAFGLGSSHSGVTELTIKGSTIPDVLGLKITFSKIQFATNNFDPRLVIGKGGFGNVYRGTLSNGQKVAVKRSAPGSGQGLPEFQTEIMVLSKIRHRHLVSLIGYCDERSEMILVYEYMGKGSLRDHLFDSDFPRLSWKRRLEICIGAANGLHYLHKGAAGGIIHRDVKSTNILLDENLVAKVGDFGLSKSGPLNETHVSTAVKGTFGYLDPEYFRSQQLTEKSDVYSFGVVLLEVLCARLPINNSLPREQINLAEWGLQCKKKGLLEEIIDPSLKGQIDPNSLRKFSDIAEKCLQDDGADRPTMENVIWDLEYALQLQQTETRGEPNEDTTTGSSAFILPDLQRFPSLSTTTDKDDIPILTNDFSDTTADEIFSQLRVDAK</sequence>
<dbReference type="PROSITE" id="PS00107">
    <property type="entry name" value="PROTEIN_KINASE_ATP"/>
    <property type="match status" value="1"/>
</dbReference>
<evidence type="ECO:0000256" key="2">
    <source>
        <dbReference type="ARBA" id="ARBA00022527"/>
    </source>
</evidence>
<dbReference type="CDD" id="cd14066">
    <property type="entry name" value="STKc_IRAK"/>
    <property type="match status" value="1"/>
</dbReference>
<evidence type="ECO:0000256" key="1">
    <source>
        <dbReference type="ARBA" id="ARBA00004167"/>
    </source>
</evidence>
<dbReference type="SMART" id="SM00220">
    <property type="entry name" value="S_TKc"/>
    <property type="match status" value="1"/>
</dbReference>
<dbReference type="InterPro" id="IPR001245">
    <property type="entry name" value="Ser-Thr/Tyr_kinase_cat_dom"/>
</dbReference>
<dbReference type="InterPro" id="IPR017441">
    <property type="entry name" value="Protein_kinase_ATP_BS"/>
</dbReference>
<dbReference type="Gene3D" id="2.60.120.430">
    <property type="entry name" value="Galactose-binding lectin"/>
    <property type="match status" value="2"/>
</dbReference>
<evidence type="ECO:0000256" key="5">
    <source>
        <dbReference type="ARBA" id="ARBA00022729"/>
    </source>
</evidence>
<evidence type="ECO:0000259" key="13">
    <source>
        <dbReference type="PROSITE" id="PS50011"/>
    </source>
</evidence>
<proteinExistence type="predicted"/>
<dbReference type="PROSITE" id="PS00108">
    <property type="entry name" value="PROTEIN_KINASE_ST"/>
    <property type="match status" value="1"/>
</dbReference>
<keyword evidence="6 11" id="KW-0547">Nucleotide-binding</keyword>
<evidence type="ECO:0000256" key="7">
    <source>
        <dbReference type="ARBA" id="ARBA00022777"/>
    </source>
</evidence>